<accession>Q1IU94</accession>
<dbReference type="Pfam" id="PF01066">
    <property type="entry name" value="CDP-OH_P_transf"/>
    <property type="match status" value="1"/>
</dbReference>
<dbReference type="AlphaFoldDB" id="Q1IU94"/>
<dbReference type="GO" id="GO:0016780">
    <property type="term" value="F:phosphotransferase activity, for other substituted phosphate groups"/>
    <property type="evidence" value="ECO:0007669"/>
    <property type="project" value="InterPro"/>
</dbReference>
<gene>
    <name evidence="4" type="ordered locus">Acid345_0551</name>
</gene>
<proteinExistence type="inferred from homology"/>
<dbReference type="InterPro" id="IPR048254">
    <property type="entry name" value="CDP_ALCOHOL_P_TRANSF_CS"/>
</dbReference>
<dbReference type="InterPro" id="IPR000462">
    <property type="entry name" value="CDP-OH_P_trans"/>
</dbReference>
<sequence length="223" mass="24584">MMTWTNAVGKACGSLLYKIVDGLSLTRINPNVLTFLGLVINIVAAVFFGYARIENQQRMFFYAGLVIFGAGIFDMVDGRVARATNQVTIFGGFFDSVIDRYSDVALFFGLLVYYARANRFLYVVLAAFVMVSSVMVSYTRARAESLIESCKVGFMERPERIVLIIIGALFNKMAPVLWVAAVISTVTVIHRVVYTYQQSAILQAAVAKSHEQSSAAETSPVRG</sequence>
<feature type="transmembrane region" description="Helical" evidence="3">
    <location>
        <begin position="161"/>
        <end position="183"/>
    </location>
</feature>
<keyword evidence="3" id="KW-1133">Transmembrane helix</keyword>
<evidence type="ECO:0000313" key="4">
    <source>
        <dbReference type="EMBL" id="ABF39556.1"/>
    </source>
</evidence>
<dbReference type="Gene3D" id="1.20.120.1760">
    <property type="match status" value="1"/>
</dbReference>
<keyword evidence="1 2" id="KW-0808">Transferase</keyword>
<reference evidence="4 5" key="1">
    <citation type="journal article" date="2009" name="Appl. Environ. Microbiol.">
        <title>Three genomes from the phylum Acidobacteria provide insight into the lifestyles of these microorganisms in soils.</title>
        <authorList>
            <person name="Ward N.L."/>
            <person name="Challacombe J.F."/>
            <person name="Janssen P.H."/>
            <person name="Henrissat B."/>
            <person name="Coutinho P.M."/>
            <person name="Wu M."/>
            <person name="Xie G."/>
            <person name="Haft D.H."/>
            <person name="Sait M."/>
            <person name="Badger J."/>
            <person name="Barabote R.D."/>
            <person name="Bradley B."/>
            <person name="Brettin T.S."/>
            <person name="Brinkac L.M."/>
            <person name="Bruce D."/>
            <person name="Creasy T."/>
            <person name="Daugherty S.C."/>
            <person name="Davidsen T.M."/>
            <person name="DeBoy R.T."/>
            <person name="Detter J.C."/>
            <person name="Dodson R.J."/>
            <person name="Durkin A.S."/>
            <person name="Ganapathy A."/>
            <person name="Gwinn-Giglio M."/>
            <person name="Han C.S."/>
            <person name="Khouri H."/>
            <person name="Kiss H."/>
            <person name="Kothari S.P."/>
            <person name="Madupu R."/>
            <person name="Nelson K.E."/>
            <person name="Nelson W.C."/>
            <person name="Paulsen I."/>
            <person name="Penn K."/>
            <person name="Ren Q."/>
            <person name="Rosovitz M.J."/>
            <person name="Selengut J.D."/>
            <person name="Shrivastava S."/>
            <person name="Sullivan S.A."/>
            <person name="Tapia R."/>
            <person name="Thompson L.S."/>
            <person name="Watkins K.L."/>
            <person name="Yang Q."/>
            <person name="Yu C."/>
            <person name="Zafar N."/>
            <person name="Zhou L."/>
            <person name="Kuske C.R."/>
        </authorList>
    </citation>
    <scope>NUCLEOTIDE SEQUENCE [LARGE SCALE GENOMIC DNA]</scope>
    <source>
        <strain evidence="4 5">Ellin345</strain>
    </source>
</reference>
<evidence type="ECO:0000313" key="5">
    <source>
        <dbReference type="Proteomes" id="UP000002432"/>
    </source>
</evidence>
<feature type="transmembrane region" description="Helical" evidence="3">
    <location>
        <begin position="32"/>
        <end position="53"/>
    </location>
</feature>
<dbReference type="Proteomes" id="UP000002432">
    <property type="component" value="Chromosome"/>
</dbReference>
<feature type="transmembrane region" description="Helical" evidence="3">
    <location>
        <begin position="120"/>
        <end position="141"/>
    </location>
</feature>
<dbReference type="InterPro" id="IPR043130">
    <property type="entry name" value="CDP-OH_PTrfase_TM_dom"/>
</dbReference>
<dbReference type="EMBL" id="CP000360">
    <property type="protein sequence ID" value="ABF39556.1"/>
    <property type="molecule type" value="Genomic_DNA"/>
</dbReference>
<dbReference type="PROSITE" id="PS00379">
    <property type="entry name" value="CDP_ALCOHOL_P_TRANSF"/>
    <property type="match status" value="1"/>
</dbReference>
<organism evidence="4 5">
    <name type="scientific">Koribacter versatilis (strain Ellin345)</name>
    <dbReference type="NCBI Taxonomy" id="204669"/>
    <lineage>
        <taxon>Bacteria</taxon>
        <taxon>Pseudomonadati</taxon>
        <taxon>Acidobacteriota</taxon>
        <taxon>Terriglobia</taxon>
        <taxon>Terriglobales</taxon>
        <taxon>Candidatus Korobacteraceae</taxon>
        <taxon>Candidatus Korobacter</taxon>
    </lineage>
</organism>
<evidence type="ECO:0000256" key="3">
    <source>
        <dbReference type="SAM" id="Phobius"/>
    </source>
</evidence>
<name>Q1IU94_KORVE</name>
<keyword evidence="5" id="KW-1185">Reference proteome</keyword>
<dbReference type="GO" id="GO:0016020">
    <property type="term" value="C:membrane"/>
    <property type="evidence" value="ECO:0007669"/>
    <property type="project" value="InterPro"/>
</dbReference>
<keyword evidence="3" id="KW-0812">Transmembrane</keyword>
<evidence type="ECO:0000256" key="2">
    <source>
        <dbReference type="RuleBase" id="RU003750"/>
    </source>
</evidence>
<dbReference type="eggNOG" id="COG0558">
    <property type="taxonomic scope" value="Bacteria"/>
</dbReference>
<dbReference type="HOGENOM" id="CLU_080384_0_1_0"/>
<dbReference type="EnsemblBacteria" id="ABF39556">
    <property type="protein sequence ID" value="ABF39556"/>
    <property type="gene ID" value="Acid345_0551"/>
</dbReference>
<evidence type="ECO:0000256" key="1">
    <source>
        <dbReference type="ARBA" id="ARBA00022679"/>
    </source>
</evidence>
<comment type="similarity">
    <text evidence="2">Belongs to the CDP-alcohol phosphatidyltransferase class-I family.</text>
</comment>
<keyword evidence="3" id="KW-0472">Membrane</keyword>
<protein>
    <submittedName>
        <fullName evidence="4">CDP-alcohol phosphatidyltransferase</fullName>
    </submittedName>
</protein>
<dbReference type="STRING" id="204669.Acid345_0551"/>
<feature type="transmembrane region" description="Helical" evidence="3">
    <location>
        <begin position="59"/>
        <end position="76"/>
    </location>
</feature>
<feature type="transmembrane region" description="Helical" evidence="3">
    <location>
        <begin position="97"/>
        <end position="114"/>
    </location>
</feature>
<dbReference type="GO" id="GO:0008654">
    <property type="term" value="P:phospholipid biosynthetic process"/>
    <property type="evidence" value="ECO:0007669"/>
    <property type="project" value="InterPro"/>
</dbReference>
<dbReference type="KEGG" id="aba:Acid345_0551"/>